<evidence type="ECO:0008006" key="3">
    <source>
        <dbReference type="Google" id="ProtNLM"/>
    </source>
</evidence>
<reference evidence="1" key="1">
    <citation type="submission" date="2021-01" db="EMBL/GenBank/DDBJ databases">
        <title>Whole genome shotgun sequence of Actinocatenispora rupis NBRC 107355.</title>
        <authorList>
            <person name="Komaki H."/>
            <person name="Tamura T."/>
        </authorList>
    </citation>
    <scope>NUCLEOTIDE SEQUENCE</scope>
    <source>
        <strain evidence="1">NBRC 107355</strain>
    </source>
</reference>
<keyword evidence="2" id="KW-1185">Reference proteome</keyword>
<evidence type="ECO:0000313" key="2">
    <source>
        <dbReference type="Proteomes" id="UP000612808"/>
    </source>
</evidence>
<dbReference type="InterPro" id="IPR036689">
    <property type="entry name" value="ESAT-6-like_sf"/>
</dbReference>
<dbReference type="EMBL" id="BOMB01000049">
    <property type="protein sequence ID" value="GID15867.1"/>
    <property type="molecule type" value="Genomic_DNA"/>
</dbReference>
<proteinExistence type="predicted"/>
<accession>A0A8J3JGB9</accession>
<dbReference type="Gene3D" id="1.10.287.1060">
    <property type="entry name" value="ESAT-6-like"/>
    <property type="match status" value="1"/>
</dbReference>
<dbReference type="AlphaFoldDB" id="A0A8J3JGB9"/>
<dbReference type="Proteomes" id="UP000612808">
    <property type="component" value="Unassembled WGS sequence"/>
</dbReference>
<gene>
    <name evidence="1" type="ORF">Aru02nite_67560</name>
</gene>
<comment type="caution">
    <text evidence="1">The sequence shown here is derived from an EMBL/GenBank/DDBJ whole genome shotgun (WGS) entry which is preliminary data.</text>
</comment>
<evidence type="ECO:0000313" key="1">
    <source>
        <dbReference type="EMBL" id="GID15867.1"/>
    </source>
</evidence>
<name>A0A8J3JGB9_9ACTN</name>
<protein>
    <recommendedName>
        <fullName evidence="3">WXG100 family type VII secretion target</fullName>
    </recommendedName>
</protein>
<sequence>MGSPGFQSDSAAMTKAVQGFDETAAGAAKTMAELENDLVSVLSRYAGDQANAFWQLHTKLQDDMKVASRELENMSNLVNQSFHNYGSGDATVSDSFRNLNGAVGAGGSVLNRLSGGAG</sequence>
<dbReference type="SUPFAM" id="SSF140453">
    <property type="entry name" value="EsxAB dimer-like"/>
    <property type="match status" value="1"/>
</dbReference>
<organism evidence="1 2">
    <name type="scientific">Actinocatenispora rupis</name>
    <dbReference type="NCBI Taxonomy" id="519421"/>
    <lineage>
        <taxon>Bacteria</taxon>
        <taxon>Bacillati</taxon>
        <taxon>Actinomycetota</taxon>
        <taxon>Actinomycetes</taxon>
        <taxon>Micromonosporales</taxon>
        <taxon>Micromonosporaceae</taxon>
        <taxon>Actinocatenispora</taxon>
    </lineage>
</organism>